<dbReference type="InterPro" id="IPR005656">
    <property type="entry name" value="MmgE_PrpD"/>
</dbReference>
<dbReference type="InterPro" id="IPR045336">
    <property type="entry name" value="MmgE_PrpD_N"/>
</dbReference>
<dbReference type="EMBL" id="UFQC01000013">
    <property type="protein sequence ID" value="SSW67879.1"/>
    <property type="molecule type" value="Genomic_DNA"/>
</dbReference>
<evidence type="ECO:0000259" key="3">
    <source>
        <dbReference type="Pfam" id="PF19305"/>
    </source>
</evidence>
<dbReference type="InterPro" id="IPR042183">
    <property type="entry name" value="MmgE/PrpD_sf_1"/>
</dbReference>
<dbReference type="Pfam" id="PF19305">
    <property type="entry name" value="MmgE_PrpD_C"/>
    <property type="match status" value="1"/>
</dbReference>
<evidence type="ECO:0000256" key="1">
    <source>
        <dbReference type="ARBA" id="ARBA00006174"/>
    </source>
</evidence>
<comment type="similarity">
    <text evidence="1">Belongs to the PrpD family.</text>
</comment>
<dbReference type="AlphaFoldDB" id="A0A446CJ32"/>
<dbReference type="InterPro" id="IPR042188">
    <property type="entry name" value="MmgE/PrpD_sf_2"/>
</dbReference>
<proteinExistence type="inferred from homology"/>
<evidence type="ECO:0000313" key="5">
    <source>
        <dbReference type="Proteomes" id="UP000289465"/>
    </source>
</evidence>
<dbReference type="GO" id="GO:0047547">
    <property type="term" value="F:2-methylcitrate dehydratase activity"/>
    <property type="evidence" value="ECO:0007669"/>
    <property type="project" value="UniProtKB-EC"/>
</dbReference>
<dbReference type="OrthoDB" id="8680281at2"/>
<accession>A0A446CJ32</accession>
<dbReference type="Gene3D" id="3.30.1330.120">
    <property type="entry name" value="2-methylcitrate dehydratase PrpD"/>
    <property type="match status" value="1"/>
</dbReference>
<dbReference type="PANTHER" id="PTHR16943">
    <property type="entry name" value="2-METHYLCITRATE DEHYDRATASE-RELATED"/>
    <property type="match status" value="1"/>
</dbReference>
<reference evidence="4 5" key="1">
    <citation type="submission" date="2018-07" db="EMBL/GenBank/DDBJ databases">
        <authorList>
            <person name="Peeters C."/>
        </authorList>
    </citation>
    <scope>NUCLEOTIDE SEQUENCE [LARGE SCALE GENOMIC DNA]</scope>
    <source>
        <strain evidence="4 5">LMG 30378</strain>
    </source>
</reference>
<dbReference type="EC" id="4.2.1.79" evidence="4"/>
<keyword evidence="4" id="KW-0456">Lyase</keyword>
<gene>
    <name evidence="4" type="primary">prpD2</name>
    <name evidence="4" type="ORF">AVE30378_02763</name>
</gene>
<name>A0A446CJ32_9BURK</name>
<evidence type="ECO:0000313" key="4">
    <source>
        <dbReference type="EMBL" id="SSW67879.1"/>
    </source>
</evidence>
<dbReference type="Gene3D" id="1.10.4100.10">
    <property type="entry name" value="2-methylcitrate dehydratase PrpD"/>
    <property type="match status" value="1"/>
</dbReference>
<feature type="domain" description="MmgE/PrpD C-terminal" evidence="3">
    <location>
        <begin position="268"/>
        <end position="426"/>
    </location>
</feature>
<dbReference type="InterPro" id="IPR045337">
    <property type="entry name" value="MmgE_PrpD_C"/>
</dbReference>
<dbReference type="Proteomes" id="UP000289465">
    <property type="component" value="Unassembled WGS sequence"/>
</dbReference>
<organism evidence="4 5">
    <name type="scientific">Achromobacter veterisilvae</name>
    <dbReference type="NCBI Taxonomy" id="2069367"/>
    <lineage>
        <taxon>Bacteria</taxon>
        <taxon>Pseudomonadati</taxon>
        <taxon>Pseudomonadota</taxon>
        <taxon>Betaproteobacteria</taxon>
        <taxon>Burkholderiales</taxon>
        <taxon>Alcaligenaceae</taxon>
        <taxon>Achromobacter</taxon>
    </lineage>
</organism>
<dbReference type="InterPro" id="IPR036148">
    <property type="entry name" value="MmgE/PrpD_sf"/>
</dbReference>
<protein>
    <submittedName>
        <fullName evidence="4">2-methylcitrate dehydratase 2</fullName>
        <ecNumber evidence="4">4.2.1.79</ecNumber>
    </submittedName>
</protein>
<sequence>MTPSERIGAFSAAFNPEVLTPALRQACARSLLDTYAVGVAGKNEPASSRAMAYLATLGTGDEASLWGCPGRATAEAAAFYNGVAAHVLDYDDVTSPLRGHPSVVLWPALIALAEAESAGMGRLQSAYAVGFEVMCKLAKAVAVDAYAKGWHVTASIGIIGTVAACSHLLRLDAEKTAHAVGMAVAQAAGTRANFGSDAKSFQAGHANAAAIRAARLAQAGFTSSPDAMDAQQGYAALYGQGQDLSAALATLGQTPLELISSGLEVKKYPLCYATHRVLDGLLDLRAEHGIALADVERVEIETSPGALVPLIHHRPATGLQGKFSLEYAVAAALLDGHVGLAAFTDESVQRPAIQAFLPFVQGRSTQGDSILPRWALVRLYTRDGQCIERKVDALRGSAVLPLTDDELMAKATDCYGWVGLQADAGAQLAIASDPKARIEDFLSIARWKNRIEI</sequence>
<dbReference type="PANTHER" id="PTHR16943:SF8">
    <property type="entry name" value="2-METHYLCITRATE DEHYDRATASE"/>
    <property type="match status" value="1"/>
</dbReference>
<evidence type="ECO:0000259" key="2">
    <source>
        <dbReference type="Pfam" id="PF03972"/>
    </source>
</evidence>
<feature type="domain" description="MmgE/PrpD N-terminal" evidence="2">
    <location>
        <begin position="6"/>
        <end position="245"/>
    </location>
</feature>
<dbReference type="Pfam" id="PF03972">
    <property type="entry name" value="MmgE_PrpD_N"/>
    <property type="match status" value="1"/>
</dbReference>
<dbReference type="RefSeq" id="WP_129241472.1">
    <property type="nucleotide sequence ID" value="NZ_UFQC01000013.1"/>
</dbReference>
<dbReference type="SUPFAM" id="SSF103378">
    <property type="entry name" value="2-methylcitrate dehydratase PrpD"/>
    <property type="match status" value="1"/>
</dbReference>